<feature type="compositionally biased region" description="Polar residues" evidence="4">
    <location>
        <begin position="362"/>
        <end position="374"/>
    </location>
</feature>
<feature type="compositionally biased region" description="Basic and acidic residues" evidence="4">
    <location>
        <begin position="53"/>
        <end position="68"/>
    </location>
</feature>
<dbReference type="Pfam" id="PF12796">
    <property type="entry name" value="Ank_2"/>
    <property type="match status" value="1"/>
</dbReference>
<dbReference type="PANTHER" id="PTHR24180:SF45">
    <property type="entry name" value="POLY [ADP-RIBOSE] POLYMERASE TANKYRASE"/>
    <property type="match status" value="1"/>
</dbReference>
<keyword evidence="2 3" id="KW-0040">ANK repeat</keyword>
<dbReference type="OrthoDB" id="194358at2759"/>
<dbReference type="InterPro" id="IPR051637">
    <property type="entry name" value="Ank_repeat_dom-contain_49"/>
</dbReference>
<dbReference type="SUPFAM" id="SSF48403">
    <property type="entry name" value="Ankyrin repeat"/>
    <property type="match status" value="1"/>
</dbReference>
<dbReference type="PROSITE" id="PS50088">
    <property type="entry name" value="ANK_REPEAT"/>
    <property type="match status" value="1"/>
</dbReference>
<evidence type="ECO:0000313" key="5">
    <source>
        <dbReference type="EMBL" id="KNC85524.1"/>
    </source>
</evidence>
<feature type="region of interest" description="Disordered" evidence="4">
    <location>
        <begin position="347"/>
        <end position="374"/>
    </location>
</feature>
<dbReference type="InterPro" id="IPR002110">
    <property type="entry name" value="Ankyrin_rpt"/>
</dbReference>
<proteinExistence type="predicted"/>
<keyword evidence="6" id="KW-1185">Reference proteome</keyword>
<dbReference type="STRING" id="667725.A0A0L0G9D3"/>
<name>A0A0L0G9D3_9EUKA</name>
<reference evidence="5 6" key="1">
    <citation type="submission" date="2011-02" db="EMBL/GenBank/DDBJ databases">
        <title>The Genome Sequence of Sphaeroforma arctica JP610.</title>
        <authorList>
            <consortium name="The Broad Institute Genome Sequencing Platform"/>
            <person name="Russ C."/>
            <person name="Cuomo C."/>
            <person name="Young S.K."/>
            <person name="Zeng Q."/>
            <person name="Gargeya S."/>
            <person name="Alvarado L."/>
            <person name="Berlin A."/>
            <person name="Chapman S.B."/>
            <person name="Chen Z."/>
            <person name="Freedman E."/>
            <person name="Gellesch M."/>
            <person name="Goldberg J."/>
            <person name="Griggs A."/>
            <person name="Gujja S."/>
            <person name="Heilman E."/>
            <person name="Heiman D."/>
            <person name="Howarth C."/>
            <person name="Mehta T."/>
            <person name="Neiman D."/>
            <person name="Pearson M."/>
            <person name="Roberts A."/>
            <person name="Saif S."/>
            <person name="Shea T."/>
            <person name="Shenoy N."/>
            <person name="Sisk P."/>
            <person name="Stolte C."/>
            <person name="Sykes S."/>
            <person name="White J."/>
            <person name="Yandava C."/>
            <person name="Burger G."/>
            <person name="Gray M.W."/>
            <person name="Holland P.W.H."/>
            <person name="King N."/>
            <person name="Lang F.B.F."/>
            <person name="Roger A.J."/>
            <person name="Ruiz-Trillo I."/>
            <person name="Haas B."/>
            <person name="Nusbaum C."/>
            <person name="Birren B."/>
        </authorList>
    </citation>
    <scope>NUCLEOTIDE SEQUENCE [LARGE SCALE GENOMIC DNA]</scope>
    <source>
        <strain evidence="5 6">JP610</strain>
    </source>
</reference>
<keyword evidence="1" id="KW-0677">Repeat</keyword>
<evidence type="ECO:0000256" key="1">
    <source>
        <dbReference type="ARBA" id="ARBA00022737"/>
    </source>
</evidence>
<feature type="compositionally biased region" description="Polar residues" evidence="4">
    <location>
        <begin position="140"/>
        <end position="150"/>
    </location>
</feature>
<dbReference type="GeneID" id="25902789"/>
<gene>
    <name evidence="5" type="ORF">SARC_02285</name>
</gene>
<evidence type="ECO:0000256" key="4">
    <source>
        <dbReference type="SAM" id="MobiDB-lite"/>
    </source>
</evidence>
<evidence type="ECO:0000256" key="2">
    <source>
        <dbReference type="ARBA" id="ARBA00023043"/>
    </source>
</evidence>
<dbReference type="AlphaFoldDB" id="A0A0L0G9D3"/>
<dbReference type="SMART" id="SM00248">
    <property type="entry name" value="ANK"/>
    <property type="match status" value="2"/>
</dbReference>
<dbReference type="EMBL" id="KQ241697">
    <property type="protein sequence ID" value="KNC85524.1"/>
    <property type="molecule type" value="Genomic_DNA"/>
</dbReference>
<evidence type="ECO:0000256" key="3">
    <source>
        <dbReference type="PROSITE-ProRule" id="PRU00023"/>
    </source>
</evidence>
<feature type="repeat" description="ANK" evidence="3">
    <location>
        <begin position="289"/>
        <end position="316"/>
    </location>
</feature>
<dbReference type="PANTHER" id="PTHR24180">
    <property type="entry name" value="CYCLIN-DEPENDENT KINASE INHIBITOR 2C-RELATED"/>
    <property type="match status" value="1"/>
</dbReference>
<feature type="compositionally biased region" description="Polar residues" evidence="4">
    <location>
        <begin position="69"/>
        <end position="78"/>
    </location>
</feature>
<organism evidence="5 6">
    <name type="scientific">Sphaeroforma arctica JP610</name>
    <dbReference type="NCBI Taxonomy" id="667725"/>
    <lineage>
        <taxon>Eukaryota</taxon>
        <taxon>Ichthyosporea</taxon>
        <taxon>Ichthyophonida</taxon>
        <taxon>Sphaeroforma</taxon>
    </lineage>
</organism>
<evidence type="ECO:0000313" key="6">
    <source>
        <dbReference type="Proteomes" id="UP000054560"/>
    </source>
</evidence>
<accession>A0A0L0G9D3</accession>
<protein>
    <submittedName>
        <fullName evidence="5">Uncharacterized protein</fullName>
    </submittedName>
</protein>
<dbReference type="InterPro" id="IPR036770">
    <property type="entry name" value="Ankyrin_rpt-contain_sf"/>
</dbReference>
<dbReference type="Gene3D" id="1.25.40.20">
    <property type="entry name" value="Ankyrin repeat-containing domain"/>
    <property type="match status" value="1"/>
</dbReference>
<feature type="compositionally biased region" description="Basic and acidic residues" evidence="4">
    <location>
        <begin position="22"/>
        <end position="43"/>
    </location>
</feature>
<dbReference type="Proteomes" id="UP000054560">
    <property type="component" value="Unassembled WGS sequence"/>
</dbReference>
<dbReference type="RefSeq" id="XP_014159426.1">
    <property type="nucleotide sequence ID" value="XM_014303951.1"/>
</dbReference>
<sequence length="374" mass="41692">MPNPNMEPVQVESLSKQLADSKLTHSESTIDNKKAPDQKDQGHRRVSLQVADSTERGRSESPNWRDRQPQPSNRSQSRGRAVRNEEYTTTRSPSGNWRERGSSPGQARTQQPTNTQTRMSRNTSYGRNSNGSSKRRQSRDGSASCRNNSSTRKEGNNTHRDSSNTRRDSSSTRRDCSRTRHVTLLENPNHHDNRGRSLSPGRGKKELAFNNCRKAIVENKGADKVREEIKKGDVTDVNELTFFGHSGSDGQTLMMVSCKYGREGIAKVLHEELGADLNIQGGLGRFNCLHYACWHGHPKLVQYLLEQGCDYSALNADGETPRESAKGRAKPNNMECVAVIEAWEAKKAEKDKTTEEPVDTADSLTSDNPIQATA</sequence>
<feature type="compositionally biased region" description="Basic and acidic residues" evidence="4">
    <location>
        <begin position="151"/>
        <end position="178"/>
    </location>
</feature>
<feature type="region of interest" description="Disordered" evidence="4">
    <location>
        <begin position="1"/>
        <end position="204"/>
    </location>
</feature>
<feature type="compositionally biased region" description="Polar residues" evidence="4">
    <location>
        <begin position="103"/>
        <end position="132"/>
    </location>
</feature>